<dbReference type="InterPro" id="IPR010405">
    <property type="entry name" value="COBRA1"/>
</dbReference>
<feature type="region of interest" description="Disordered" evidence="1">
    <location>
        <begin position="539"/>
        <end position="576"/>
    </location>
</feature>
<feature type="compositionally biased region" description="Low complexity" evidence="1">
    <location>
        <begin position="540"/>
        <end position="576"/>
    </location>
</feature>
<keyword evidence="3" id="KW-1185">Reference proteome</keyword>
<keyword evidence="2" id="KW-0251">Elongation factor</keyword>
<dbReference type="GO" id="GO:0003746">
    <property type="term" value="F:translation elongation factor activity"/>
    <property type="evidence" value="ECO:0007669"/>
    <property type="project" value="UniProtKB-KW"/>
</dbReference>
<proteinExistence type="predicted"/>
<evidence type="ECO:0000313" key="2">
    <source>
        <dbReference type="EMBL" id="CAB4000568.1"/>
    </source>
</evidence>
<reference evidence="2" key="1">
    <citation type="submission" date="2020-04" db="EMBL/GenBank/DDBJ databases">
        <authorList>
            <person name="Alioto T."/>
            <person name="Alioto T."/>
            <person name="Gomez Garrido J."/>
        </authorList>
    </citation>
    <scope>NUCLEOTIDE SEQUENCE</scope>
    <source>
        <strain evidence="2">A484AB</strain>
    </source>
</reference>
<evidence type="ECO:0000313" key="3">
    <source>
        <dbReference type="Proteomes" id="UP001152795"/>
    </source>
</evidence>
<dbReference type="EMBL" id="CACRXK020003868">
    <property type="protein sequence ID" value="CAB4000568.1"/>
    <property type="molecule type" value="Genomic_DNA"/>
</dbReference>
<dbReference type="GO" id="GO:0034244">
    <property type="term" value="P:negative regulation of transcription elongation by RNA polymerase II"/>
    <property type="evidence" value="ECO:0007669"/>
    <property type="project" value="TreeGrafter"/>
</dbReference>
<dbReference type="Pfam" id="PF06209">
    <property type="entry name" value="COBRA1"/>
    <property type="match status" value="1"/>
</dbReference>
<dbReference type="AlphaFoldDB" id="A0A7D9I7Y3"/>
<accession>A0A7D9I7Y3</accession>
<protein>
    <submittedName>
        <fullName evidence="2">Negative elongation factor B</fullName>
    </submittedName>
</protein>
<dbReference type="GO" id="GO:0032021">
    <property type="term" value="C:NELF complex"/>
    <property type="evidence" value="ECO:0007669"/>
    <property type="project" value="TreeGrafter"/>
</dbReference>
<organism evidence="2 3">
    <name type="scientific">Paramuricea clavata</name>
    <name type="common">Red gorgonian</name>
    <name type="synonym">Violescent sea-whip</name>
    <dbReference type="NCBI Taxonomy" id="317549"/>
    <lineage>
        <taxon>Eukaryota</taxon>
        <taxon>Metazoa</taxon>
        <taxon>Cnidaria</taxon>
        <taxon>Anthozoa</taxon>
        <taxon>Octocorallia</taxon>
        <taxon>Malacalcyonacea</taxon>
        <taxon>Plexauridae</taxon>
        <taxon>Paramuricea</taxon>
    </lineage>
</organism>
<dbReference type="PANTHER" id="PTHR13503:SF3">
    <property type="entry name" value="NEGATIVE ELONGATION FACTOR B"/>
    <property type="match status" value="1"/>
</dbReference>
<dbReference type="Proteomes" id="UP001152795">
    <property type="component" value="Unassembled WGS sequence"/>
</dbReference>
<gene>
    <name evidence="2" type="ORF">PACLA_8A018873</name>
</gene>
<comment type="caution">
    <text evidence="2">The sequence shown here is derived from an EMBL/GenBank/DDBJ whole genome shotgun (WGS) entry which is preliminary data.</text>
</comment>
<sequence length="576" mass="65049">MAGFDEAGLSGSEYVRDSLGNCNESTLAMFLESFQQDNGILLPSLQQALPLLDLHNIPRYEFHHTVMENLREKLMSRFDVIGNDKLLLLLEQAFSFINVPALRPVVMDMLKRITAVPPKFIEMLAKEPELYKSCSLEVKRQIWIHDQPLFGDAVGPLLNEYLKDKNTVIFDTEDLTNQDFLSMRPKVRRQHSVVQQLSQMIGKSLQLYNLVLQFLRTLFLRTKEAHYCTLRAELLMAIHDLDVKEIKDVDPCHKFIWCLDACVRSQLIDANKIKDLKGYMKAAKATEEQVLGDIAMVLCDPFAINVIGKSIIKVLTHLTNTEALPRTNGDLTFLLSLLQLGLGAWSMIESQVFKENLLSNDLVVRFIPIVMATMVDDSVHRVEQKLPNKKNKERIELHHSFEQSLSEYSICFTIAFYLALYMAKNKHRHALGSLLPAIASSYSNHVLHDAHLHSLITIWACSQDEFTNAEFCEVVFDNFLLTMLSQESVVRQTLRLLRFVYSKMESEKVVAILTATQPSPENSEVIHELHLSIVDKVAGSNPSSQSLSSLEQPLSASSSGTSASSSPLNYLPPSSV</sequence>
<name>A0A7D9I7Y3_PARCT</name>
<dbReference type="OrthoDB" id="5548359at2759"/>
<keyword evidence="2" id="KW-0648">Protein biosynthesis</keyword>
<dbReference type="PANTHER" id="PTHR13503">
    <property type="entry name" value="NEGATIVE ELONGATION FACTOR COMPLEX MEMBER B"/>
    <property type="match status" value="1"/>
</dbReference>
<evidence type="ECO:0000256" key="1">
    <source>
        <dbReference type="SAM" id="MobiDB-lite"/>
    </source>
</evidence>